<protein>
    <recommendedName>
        <fullName evidence="1">Protein kinase domain-containing protein</fullName>
    </recommendedName>
</protein>
<dbReference type="InterPro" id="IPR011009">
    <property type="entry name" value="Kinase-like_dom_sf"/>
</dbReference>
<evidence type="ECO:0000259" key="1">
    <source>
        <dbReference type="PROSITE" id="PS50011"/>
    </source>
</evidence>
<sequence length="402" mass="46646">MTESRPKIIGHGSYGHIYYPALLWEPEDVAEEEPGDIRPNQVAKLMREKEATKEMAKYRIFQRADPDAQFHLGNLRMARPSPQNAAVLSSMSDGKRIVRDLDNYRMILMDYGGMTARDYANKCRAYAVAGVYNSAFKRDVFAFWKDTRRLVHGLQAMAHHGVVHHDIKPSNLMYDVSGKRLNLIDFGLVNHTDHICKRARQGNYHLGIFYYNMPPELYFYDRARFEYWSRSSSEDREELLDEVLQSWQAARVAPTSTAPTATDLDTPYDEVEYSYTDSVKLTEREVTYLAEFERTLRTWQPGLTAPSLYQSMRDQFSCFVVHELGAFQDFGTFLQTSVTTIDTYGLGHTLLYCLVNMYYYLPRPFTLGMYALIKEMLHHDMHHRITVPVLVERYQALMALLD</sequence>
<accession>A0A6C0EMH3</accession>
<dbReference type="Gene3D" id="1.10.510.10">
    <property type="entry name" value="Transferase(Phosphotransferase) domain 1"/>
    <property type="match status" value="1"/>
</dbReference>
<dbReference type="AlphaFoldDB" id="A0A6C0EMH3"/>
<dbReference type="PROSITE" id="PS00108">
    <property type="entry name" value="PROTEIN_KINASE_ST"/>
    <property type="match status" value="1"/>
</dbReference>
<feature type="domain" description="Protein kinase" evidence="1">
    <location>
        <begin position="3"/>
        <end position="397"/>
    </location>
</feature>
<dbReference type="PANTHER" id="PTHR44167">
    <property type="entry name" value="OVARIAN-SPECIFIC SERINE/THREONINE-PROTEIN KINASE LOK-RELATED"/>
    <property type="match status" value="1"/>
</dbReference>
<dbReference type="GO" id="GO:0005634">
    <property type="term" value="C:nucleus"/>
    <property type="evidence" value="ECO:0007669"/>
    <property type="project" value="TreeGrafter"/>
</dbReference>
<dbReference type="GO" id="GO:0005737">
    <property type="term" value="C:cytoplasm"/>
    <property type="evidence" value="ECO:0007669"/>
    <property type="project" value="TreeGrafter"/>
</dbReference>
<dbReference type="InterPro" id="IPR000719">
    <property type="entry name" value="Prot_kinase_dom"/>
</dbReference>
<dbReference type="GO" id="GO:0005524">
    <property type="term" value="F:ATP binding"/>
    <property type="evidence" value="ECO:0007669"/>
    <property type="project" value="InterPro"/>
</dbReference>
<proteinExistence type="predicted"/>
<dbReference type="PROSITE" id="PS50011">
    <property type="entry name" value="PROTEIN_KINASE_DOM"/>
    <property type="match status" value="1"/>
</dbReference>
<dbReference type="EMBL" id="MN738887">
    <property type="protein sequence ID" value="QHT29922.1"/>
    <property type="molecule type" value="Genomic_DNA"/>
</dbReference>
<dbReference type="InterPro" id="IPR008271">
    <property type="entry name" value="Ser/Thr_kinase_AS"/>
</dbReference>
<dbReference type="GO" id="GO:0004674">
    <property type="term" value="F:protein serine/threonine kinase activity"/>
    <property type="evidence" value="ECO:0007669"/>
    <property type="project" value="TreeGrafter"/>
</dbReference>
<dbReference type="GO" id="GO:0044773">
    <property type="term" value="P:mitotic DNA damage checkpoint signaling"/>
    <property type="evidence" value="ECO:0007669"/>
    <property type="project" value="TreeGrafter"/>
</dbReference>
<dbReference type="PANTHER" id="PTHR44167:SF24">
    <property type="entry name" value="SERINE_THREONINE-PROTEIN KINASE CHK2"/>
    <property type="match status" value="1"/>
</dbReference>
<name>A0A6C0EMH3_9ZZZZ</name>
<dbReference type="SMART" id="SM00220">
    <property type="entry name" value="S_TKc"/>
    <property type="match status" value="1"/>
</dbReference>
<evidence type="ECO:0000313" key="2">
    <source>
        <dbReference type="EMBL" id="QHT29922.1"/>
    </source>
</evidence>
<reference evidence="2" key="1">
    <citation type="journal article" date="2020" name="Nature">
        <title>Giant virus diversity and host interactions through global metagenomics.</title>
        <authorList>
            <person name="Schulz F."/>
            <person name="Roux S."/>
            <person name="Paez-Espino D."/>
            <person name="Jungbluth S."/>
            <person name="Walsh D.A."/>
            <person name="Denef V.J."/>
            <person name="McMahon K.D."/>
            <person name="Konstantinidis K.T."/>
            <person name="Eloe-Fadrosh E.A."/>
            <person name="Kyrpides N.C."/>
            <person name="Woyke T."/>
        </authorList>
    </citation>
    <scope>NUCLEOTIDE SEQUENCE</scope>
    <source>
        <strain evidence="2">GVMAG-M-3300009068-24</strain>
    </source>
</reference>
<organism evidence="2">
    <name type="scientific">viral metagenome</name>
    <dbReference type="NCBI Taxonomy" id="1070528"/>
    <lineage>
        <taxon>unclassified sequences</taxon>
        <taxon>metagenomes</taxon>
        <taxon>organismal metagenomes</taxon>
    </lineage>
</organism>
<dbReference type="SUPFAM" id="SSF56112">
    <property type="entry name" value="Protein kinase-like (PK-like)"/>
    <property type="match status" value="1"/>
</dbReference>
<dbReference type="Pfam" id="PF00069">
    <property type="entry name" value="Pkinase"/>
    <property type="match status" value="1"/>
</dbReference>